<organism evidence="1 2">
    <name type="scientific">Hymenolepis diminuta</name>
    <name type="common">Rat tapeworm</name>
    <dbReference type="NCBI Taxonomy" id="6216"/>
    <lineage>
        <taxon>Eukaryota</taxon>
        <taxon>Metazoa</taxon>
        <taxon>Spiralia</taxon>
        <taxon>Lophotrochozoa</taxon>
        <taxon>Platyhelminthes</taxon>
        <taxon>Cestoda</taxon>
        <taxon>Eucestoda</taxon>
        <taxon>Cyclophyllidea</taxon>
        <taxon>Hymenolepididae</taxon>
        <taxon>Hymenolepis</taxon>
    </lineage>
</organism>
<accession>A0A564YA11</accession>
<proteinExistence type="predicted"/>
<gene>
    <name evidence="1" type="ORF">WMSIL1_LOCUS4518</name>
</gene>
<dbReference type="AlphaFoldDB" id="A0A564YA11"/>
<protein>
    <submittedName>
        <fullName evidence="1">Uncharacterized protein</fullName>
    </submittedName>
</protein>
<name>A0A564YA11_HYMDI</name>
<evidence type="ECO:0000313" key="2">
    <source>
        <dbReference type="Proteomes" id="UP000321570"/>
    </source>
</evidence>
<dbReference type="Proteomes" id="UP000321570">
    <property type="component" value="Unassembled WGS sequence"/>
</dbReference>
<keyword evidence="2" id="KW-1185">Reference proteome</keyword>
<evidence type="ECO:0000313" key="1">
    <source>
        <dbReference type="EMBL" id="VUZ44127.1"/>
    </source>
</evidence>
<sequence>MKTHLRERILTFRSVTQFPKYIGKQDALEWISSAEVDIILKGLKPSSFQLFRLLPPRARLIVKAIGLDEHTDYEIFKQTLIKLCRPAPNLPRLSTFMDVGVMPEDNIEVHAKEIYATVERLLTHPNTEELIEHISLDAYIYSSNQQLSQYLTIKRPKTIKEAIRLTHKFKEKVENDKLEEDITSIAKNIELMCPNVGELFTNKDLKFNEKVLKKKRILLERNSLD</sequence>
<reference evidence="1 2" key="1">
    <citation type="submission" date="2019-07" db="EMBL/GenBank/DDBJ databases">
        <authorList>
            <person name="Jastrzebski P J."/>
            <person name="Paukszto L."/>
            <person name="Jastrzebski P J."/>
        </authorList>
    </citation>
    <scope>NUCLEOTIDE SEQUENCE [LARGE SCALE GENOMIC DNA]</scope>
    <source>
        <strain evidence="1 2">WMS-il1</strain>
    </source>
</reference>
<feature type="non-terminal residue" evidence="1">
    <location>
        <position position="225"/>
    </location>
</feature>
<dbReference type="EMBL" id="CABIJS010000123">
    <property type="protein sequence ID" value="VUZ44127.1"/>
    <property type="molecule type" value="Genomic_DNA"/>
</dbReference>